<feature type="domain" description="Major facilitator superfamily (MFS) profile" evidence="5">
    <location>
        <begin position="299"/>
        <end position="487"/>
    </location>
</feature>
<dbReference type="PROSITE" id="PS50850">
    <property type="entry name" value="MFS"/>
    <property type="match status" value="1"/>
</dbReference>
<evidence type="ECO:0000256" key="3">
    <source>
        <dbReference type="SAM" id="MobiDB-lite"/>
    </source>
</evidence>
<dbReference type="PANTHER" id="PTHR11360:SF234">
    <property type="entry name" value="MFS-TYPE TRANSPORTER DBAD-RELATED"/>
    <property type="match status" value="1"/>
</dbReference>
<feature type="compositionally biased region" description="Basic and acidic residues" evidence="3">
    <location>
        <begin position="20"/>
        <end position="32"/>
    </location>
</feature>
<dbReference type="InterPro" id="IPR011701">
    <property type="entry name" value="MFS"/>
</dbReference>
<feature type="compositionally biased region" description="Polar residues" evidence="3">
    <location>
        <begin position="58"/>
        <end position="77"/>
    </location>
</feature>
<evidence type="ECO:0000256" key="2">
    <source>
        <dbReference type="ARBA" id="ARBA00006727"/>
    </source>
</evidence>
<name>A0A6A6UQP4_9PEZI</name>
<dbReference type="AlphaFoldDB" id="A0A6A6UQP4"/>
<feature type="transmembrane region" description="Helical" evidence="4">
    <location>
        <begin position="190"/>
        <end position="217"/>
    </location>
</feature>
<dbReference type="SUPFAM" id="SSF103473">
    <property type="entry name" value="MFS general substrate transporter"/>
    <property type="match status" value="1"/>
</dbReference>
<keyword evidence="7" id="KW-1185">Reference proteome</keyword>
<proteinExistence type="inferred from homology"/>
<keyword evidence="4" id="KW-0472">Membrane</keyword>
<dbReference type="InterPro" id="IPR050327">
    <property type="entry name" value="Proton-linked_MCT"/>
</dbReference>
<gene>
    <name evidence="6" type="ORF">BT63DRAFT_421415</name>
</gene>
<evidence type="ECO:0000313" key="6">
    <source>
        <dbReference type="EMBL" id="KAF2673244.1"/>
    </source>
</evidence>
<feature type="transmembrane region" description="Helical" evidence="4">
    <location>
        <begin position="454"/>
        <end position="473"/>
    </location>
</feature>
<feature type="transmembrane region" description="Helical" evidence="4">
    <location>
        <begin position="139"/>
        <end position="158"/>
    </location>
</feature>
<feature type="transmembrane region" description="Helical" evidence="4">
    <location>
        <begin position="257"/>
        <end position="277"/>
    </location>
</feature>
<feature type="transmembrane region" description="Helical" evidence="4">
    <location>
        <begin position="335"/>
        <end position="354"/>
    </location>
</feature>
<dbReference type="Proteomes" id="UP000799302">
    <property type="component" value="Unassembled WGS sequence"/>
</dbReference>
<comment type="similarity">
    <text evidence="2">Belongs to the major facilitator superfamily. Monocarboxylate porter (TC 2.A.1.13) family.</text>
</comment>
<dbReference type="OrthoDB" id="6509908at2759"/>
<feature type="transmembrane region" description="Helical" evidence="4">
    <location>
        <begin position="366"/>
        <end position="384"/>
    </location>
</feature>
<feature type="region of interest" description="Disordered" evidence="3">
    <location>
        <begin position="1"/>
        <end position="82"/>
    </location>
</feature>
<dbReference type="Gene3D" id="1.20.1250.20">
    <property type="entry name" value="MFS general substrate transporter like domains"/>
    <property type="match status" value="1"/>
</dbReference>
<protein>
    <submittedName>
        <fullName evidence="6">MFS general substrate transporter</fullName>
    </submittedName>
</protein>
<keyword evidence="4" id="KW-0812">Transmembrane</keyword>
<feature type="transmembrane region" description="Helical" evidence="4">
    <location>
        <begin position="390"/>
        <end position="415"/>
    </location>
</feature>
<dbReference type="InterPro" id="IPR036259">
    <property type="entry name" value="MFS_trans_sf"/>
</dbReference>
<feature type="transmembrane region" description="Helical" evidence="4">
    <location>
        <begin position="165"/>
        <end position="184"/>
    </location>
</feature>
<comment type="subcellular location">
    <subcellularLocation>
        <location evidence="1">Membrane</location>
        <topology evidence="1">Multi-pass membrane protein</topology>
    </subcellularLocation>
</comment>
<dbReference type="EMBL" id="MU004231">
    <property type="protein sequence ID" value="KAF2673244.1"/>
    <property type="molecule type" value="Genomic_DNA"/>
</dbReference>
<dbReference type="PANTHER" id="PTHR11360">
    <property type="entry name" value="MONOCARBOXYLATE TRANSPORTER"/>
    <property type="match status" value="1"/>
</dbReference>
<feature type="transmembrane region" description="Helical" evidence="4">
    <location>
        <begin position="298"/>
        <end position="320"/>
    </location>
</feature>
<dbReference type="Pfam" id="PF07690">
    <property type="entry name" value="MFS_1"/>
    <property type="match status" value="1"/>
</dbReference>
<feature type="transmembrane region" description="Helical" evidence="4">
    <location>
        <begin position="427"/>
        <end position="448"/>
    </location>
</feature>
<evidence type="ECO:0000313" key="7">
    <source>
        <dbReference type="Proteomes" id="UP000799302"/>
    </source>
</evidence>
<feature type="transmembrane region" description="Helical" evidence="4">
    <location>
        <begin position="98"/>
        <end position="119"/>
    </location>
</feature>
<accession>A0A6A6UQP4</accession>
<dbReference type="GO" id="GO:0016020">
    <property type="term" value="C:membrane"/>
    <property type="evidence" value="ECO:0007669"/>
    <property type="project" value="UniProtKB-SubCell"/>
</dbReference>
<reference evidence="6" key="1">
    <citation type="journal article" date="2020" name="Stud. Mycol.">
        <title>101 Dothideomycetes genomes: a test case for predicting lifestyles and emergence of pathogens.</title>
        <authorList>
            <person name="Haridas S."/>
            <person name="Albert R."/>
            <person name="Binder M."/>
            <person name="Bloem J."/>
            <person name="Labutti K."/>
            <person name="Salamov A."/>
            <person name="Andreopoulos B."/>
            <person name="Baker S."/>
            <person name="Barry K."/>
            <person name="Bills G."/>
            <person name="Bluhm B."/>
            <person name="Cannon C."/>
            <person name="Castanera R."/>
            <person name="Culley D."/>
            <person name="Daum C."/>
            <person name="Ezra D."/>
            <person name="Gonzalez J."/>
            <person name="Henrissat B."/>
            <person name="Kuo A."/>
            <person name="Liang C."/>
            <person name="Lipzen A."/>
            <person name="Lutzoni F."/>
            <person name="Magnuson J."/>
            <person name="Mondo S."/>
            <person name="Nolan M."/>
            <person name="Ohm R."/>
            <person name="Pangilinan J."/>
            <person name="Park H.-J."/>
            <person name="Ramirez L."/>
            <person name="Alfaro M."/>
            <person name="Sun H."/>
            <person name="Tritt A."/>
            <person name="Yoshinaga Y."/>
            <person name="Zwiers L.-H."/>
            <person name="Turgeon B."/>
            <person name="Goodwin S."/>
            <person name="Spatafora J."/>
            <person name="Crous P."/>
            <person name="Grigoriev I."/>
        </authorList>
    </citation>
    <scope>NUCLEOTIDE SEQUENCE</scope>
    <source>
        <strain evidence="6">CBS 115976</strain>
    </source>
</reference>
<feature type="transmembrane region" description="Helical" evidence="4">
    <location>
        <begin position="224"/>
        <end position="245"/>
    </location>
</feature>
<organism evidence="6 7">
    <name type="scientific">Microthyrium microscopicum</name>
    <dbReference type="NCBI Taxonomy" id="703497"/>
    <lineage>
        <taxon>Eukaryota</taxon>
        <taxon>Fungi</taxon>
        <taxon>Dikarya</taxon>
        <taxon>Ascomycota</taxon>
        <taxon>Pezizomycotina</taxon>
        <taxon>Dothideomycetes</taxon>
        <taxon>Dothideomycetes incertae sedis</taxon>
        <taxon>Microthyriales</taxon>
        <taxon>Microthyriaceae</taxon>
        <taxon>Microthyrium</taxon>
    </lineage>
</organism>
<keyword evidence="4" id="KW-1133">Transmembrane helix</keyword>
<evidence type="ECO:0000259" key="5">
    <source>
        <dbReference type="PROSITE" id="PS50850"/>
    </source>
</evidence>
<evidence type="ECO:0000256" key="1">
    <source>
        <dbReference type="ARBA" id="ARBA00004141"/>
    </source>
</evidence>
<dbReference type="GO" id="GO:0022857">
    <property type="term" value="F:transmembrane transporter activity"/>
    <property type="evidence" value="ECO:0007669"/>
    <property type="project" value="InterPro"/>
</dbReference>
<dbReference type="InterPro" id="IPR020846">
    <property type="entry name" value="MFS_dom"/>
</dbReference>
<evidence type="ECO:0000256" key="4">
    <source>
        <dbReference type="SAM" id="Phobius"/>
    </source>
</evidence>
<sequence length="487" mass="52835">MASSIDARTRQSAPNPDTSYDDKDKPVDKDENNSSTRSSFGGAAVDSEKNDVPHAGQPQPTALNATDIEQQQPVSRVTSRRGAHVNDIGSVPNGGLTAWLQVAGAFTLFFNTWGIINTFGVYETYYSLDILKTETPFNIAWIGSIQAFLLLIIGVITGPIYDMGYFRELLLGGSFLVVFGHMMLSLCHTYWQVMLAQALCIGLGTGALFIPSVAILSTYFTTRLALATGIAASGSSLGGVLYPIILNQLVPKIGFPWAVRVIGFICLVTLFVPNLCMKVRVLPSERRKLVDTTAFTHWAYMLFCGGSFVVFCGLYMPFFFIQSFDIAKHITSENFAFYLLSLLNATSVFGRIFPNFLAVKVGPMNVIIPCVFISGILIFCLIPVKSMAGLIVIVLLFGFFSGSLVSLPPTIVVHLTPDRRFIGTRLGMCFAWVAFGTLLGSPIGGIIIDSYGYTAGWVWGGCFSIAGGVLILLSRVAHGGWKPATRV</sequence>